<dbReference type="AlphaFoldDB" id="A0A9P5Y9C3"/>
<evidence type="ECO:0000313" key="2">
    <source>
        <dbReference type="Proteomes" id="UP000807353"/>
    </source>
</evidence>
<protein>
    <submittedName>
        <fullName evidence="1">Uncharacterized protein</fullName>
    </submittedName>
</protein>
<dbReference type="OrthoDB" id="9972196at2759"/>
<reference evidence="1" key="1">
    <citation type="submission" date="2020-11" db="EMBL/GenBank/DDBJ databases">
        <authorList>
            <consortium name="DOE Joint Genome Institute"/>
            <person name="Ahrendt S."/>
            <person name="Riley R."/>
            <person name="Andreopoulos W."/>
            <person name="Labutti K."/>
            <person name="Pangilinan J."/>
            <person name="Ruiz-Duenas F.J."/>
            <person name="Barrasa J.M."/>
            <person name="Sanchez-Garcia M."/>
            <person name="Camarero S."/>
            <person name="Miyauchi S."/>
            <person name="Serrano A."/>
            <person name="Linde D."/>
            <person name="Babiker R."/>
            <person name="Drula E."/>
            <person name="Ayuso-Fernandez I."/>
            <person name="Pacheco R."/>
            <person name="Padilla G."/>
            <person name="Ferreira P."/>
            <person name="Barriuso J."/>
            <person name="Kellner H."/>
            <person name="Castanera R."/>
            <person name="Alfaro M."/>
            <person name="Ramirez L."/>
            <person name="Pisabarro A.G."/>
            <person name="Kuo A."/>
            <person name="Tritt A."/>
            <person name="Lipzen A."/>
            <person name="He G."/>
            <person name="Yan M."/>
            <person name="Ng V."/>
            <person name="Cullen D."/>
            <person name="Martin F."/>
            <person name="Rosso M.-N."/>
            <person name="Henrissat B."/>
            <person name="Hibbett D."/>
            <person name="Martinez A.T."/>
            <person name="Grigoriev I.V."/>
        </authorList>
    </citation>
    <scope>NUCLEOTIDE SEQUENCE</scope>
    <source>
        <strain evidence="1">CBS 247.69</strain>
    </source>
</reference>
<gene>
    <name evidence="1" type="ORF">BDZ94DRAFT_614326</name>
</gene>
<keyword evidence="2" id="KW-1185">Reference proteome</keyword>
<evidence type="ECO:0000313" key="1">
    <source>
        <dbReference type="EMBL" id="KAF9463505.1"/>
    </source>
</evidence>
<comment type="caution">
    <text evidence="1">The sequence shown here is derived from an EMBL/GenBank/DDBJ whole genome shotgun (WGS) entry which is preliminary data.</text>
</comment>
<dbReference type="Proteomes" id="UP000807353">
    <property type="component" value="Unassembled WGS sequence"/>
</dbReference>
<organism evidence="1 2">
    <name type="scientific">Collybia nuda</name>
    <dbReference type="NCBI Taxonomy" id="64659"/>
    <lineage>
        <taxon>Eukaryota</taxon>
        <taxon>Fungi</taxon>
        <taxon>Dikarya</taxon>
        <taxon>Basidiomycota</taxon>
        <taxon>Agaricomycotina</taxon>
        <taxon>Agaricomycetes</taxon>
        <taxon>Agaricomycetidae</taxon>
        <taxon>Agaricales</taxon>
        <taxon>Tricholomatineae</taxon>
        <taxon>Clitocybaceae</taxon>
        <taxon>Collybia</taxon>
    </lineage>
</organism>
<sequence>MAASFKSPTSFTLGPIILKGGEVVSTGLNHQRVHHSDFFEVSNTADWPVFIHAIFNAIGDKAPSRQVAGSSESFILIRLQMAPTPLERPRNVFHEGQGGASTLQTAAKVLVVARTPR</sequence>
<dbReference type="EMBL" id="MU150262">
    <property type="protein sequence ID" value="KAF9463505.1"/>
    <property type="molecule type" value="Genomic_DNA"/>
</dbReference>
<name>A0A9P5Y9C3_9AGAR</name>
<proteinExistence type="predicted"/>
<accession>A0A9P5Y9C3</accession>